<comment type="caution">
    <text evidence="3">The sequence shown here is derived from an EMBL/GenBank/DDBJ whole genome shotgun (WGS) entry which is preliminary data.</text>
</comment>
<dbReference type="PANTHER" id="PTHR14969">
    <property type="entry name" value="SPHINGOSINE-1-PHOSPHATE PHOSPHOHYDROLASE"/>
    <property type="match status" value="1"/>
</dbReference>
<gene>
    <name evidence="3" type="ORF">GCM10023331_18630</name>
</gene>
<keyword evidence="1" id="KW-1133">Transmembrane helix</keyword>
<evidence type="ECO:0000313" key="4">
    <source>
        <dbReference type="Proteomes" id="UP001500298"/>
    </source>
</evidence>
<feature type="domain" description="Phosphatidic acid phosphatase type 2/haloperoxidase" evidence="2">
    <location>
        <begin position="38"/>
        <end position="159"/>
    </location>
</feature>
<dbReference type="Pfam" id="PF01569">
    <property type="entry name" value="PAP2"/>
    <property type="match status" value="1"/>
</dbReference>
<keyword evidence="1" id="KW-0812">Transmembrane</keyword>
<feature type="transmembrane region" description="Helical" evidence="1">
    <location>
        <begin position="40"/>
        <end position="61"/>
    </location>
</feature>
<dbReference type="SMART" id="SM00014">
    <property type="entry name" value="acidPPc"/>
    <property type="match status" value="1"/>
</dbReference>
<dbReference type="Proteomes" id="UP001500298">
    <property type="component" value="Unassembled WGS sequence"/>
</dbReference>
<feature type="transmembrane region" description="Helical" evidence="1">
    <location>
        <begin position="91"/>
        <end position="111"/>
    </location>
</feature>
<dbReference type="InterPro" id="IPR036938">
    <property type="entry name" value="PAP2/HPO_sf"/>
</dbReference>
<organism evidence="3 4">
    <name type="scientific">Algivirga pacifica</name>
    <dbReference type="NCBI Taxonomy" id="1162670"/>
    <lineage>
        <taxon>Bacteria</taxon>
        <taxon>Pseudomonadati</taxon>
        <taxon>Bacteroidota</taxon>
        <taxon>Cytophagia</taxon>
        <taxon>Cytophagales</taxon>
        <taxon>Flammeovirgaceae</taxon>
        <taxon>Algivirga</taxon>
    </lineage>
</organism>
<evidence type="ECO:0000256" key="1">
    <source>
        <dbReference type="SAM" id="Phobius"/>
    </source>
</evidence>
<feature type="transmembrane region" description="Helical" evidence="1">
    <location>
        <begin position="144"/>
        <end position="165"/>
    </location>
</feature>
<protein>
    <recommendedName>
        <fullName evidence="2">Phosphatidic acid phosphatase type 2/haloperoxidase domain-containing protein</fullName>
    </recommendedName>
</protein>
<keyword evidence="4" id="KW-1185">Reference proteome</keyword>
<evidence type="ECO:0000313" key="3">
    <source>
        <dbReference type="EMBL" id="GAA4833698.1"/>
    </source>
</evidence>
<accession>A0ABP9D964</accession>
<feature type="transmembrane region" description="Helical" evidence="1">
    <location>
        <begin position="118"/>
        <end position="138"/>
    </location>
</feature>
<reference evidence="4" key="1">
    <citation type="journal article" date="2019" name="Int. J. Syst. Evol. Microbiol.">
        <title>The Global Catalogue of Microorganisms (GCM) 10K type strain sequencing project: providing services to taxonomists for standard genome sequencing and annotation.</title>
        <authorList>
            <consortium name="The Broad Institute Genomics Platform"/>
            <consortium name="The Broad Institute Genome Sequencing Center for Infectious Disease"/>
            <person name="Wu L."/>
            <person name="Ma J."/>
        </authorList>
    </citation>
    <scope>NUCLEOTIDE SEQUENCE [LARGE SCALE GENOMIC DNA]</scope>
    <source>
        <strain evidence="4">JCM 18326</strain>
    </source>
</reference>
<dbReference type="EMBL" id="BAABJX010000029">
    <property type="protein sequence ID" value="GAA4833698.1"/>
    <property type="molecule type" value="Genomic_DNA"/>
</dbReference>
<sequence>MHTSASDQFFWVITNSKTWIPLYLLLAFLVIRQYGWKNGLIILAGTGAAVGLADYIASGILKPWLERPRPSHAEELKGLVHLVNGYRGGKYGLVSSHASTTMAVATSLYLYTHKHFKWVTLLFPWAILIAYSRIAIGVHYPGDILGGMLIGILCSWSIFVLTSTIKDHFRK</sequence>
<dbReference type="InterPro" id="IPR000326">
    <property type="entry name" value="PAP2/HPO"/>
</dbReference>
<dbReference type="Gene3D" id="1.20.144.10">
    <property type="entry name" value="Phosphatidic acid phosphatase type 2/haloperoxidase"/>
    <property type="match status" value="2"/>
</dbReference>
<dbReference type="PANTHER" id="PTHR14969:SF13">
    <property type="entry name" value="AT30094P"/>
    <property type="match status" value="1"/>
</dbReference>
<evidence type="ECO:0000259" key="2">
    <source>
        <dbReference type="SMART" id="SM00014"/>
    </source>
</evidence>
<name>A0ABP9D964_9BACT</name>
<dbReference type="SUPFAM" id="SSF48317">
    <property type="entry name" value="Acid phosphatase/Vanadium-dependent haloperoxidase"/>
    <property type="match status" value="1"/>
</dbReference>
<keyword evidence="1" id="KW-0472">Membrane</keyword>
<proteinExistence type="predicted"/>
<feature type="transmembrane region" description="Helical" evidence="1">
    <location>
        <begin position="12"/>
        <end position="31"/>
    </location>
</feature>